<gene>
    <name evidence="2" type="ORF">POPTR_005G017800</name>
</gene>
<accession>A0A2K2AAB2</accession>
<keyword evidence="3" id="KW-1185">Reference proteome</keyword>
<name>A0A2K2AAB2_POPTR</name>
<dbReference type="AlphaFoldDB" id="A0A2K2AAB2"/>
<protein>
    <submittedName>
        <fullName evidence="2">Uncharacterized protein</fullName>
    </submittedName>
</protein>
<organism evidence="2 3">
    <name type="scientific">Populus trichocarpa</name>
    <name type="common">Western balsam poplar</name>
    <name type="synonym">Populus balsamifera subsp. trichocarpa</name>
    <dbReference type="NCBI Taxonomy" id="3694"/>
    <lineage>
        <taxon>Eukaryota</taxon>
        <taxon>Viridiplantae</taxon>
        <taxon>Streptophyta</taxon>
        <taxon>Embryophyta</taxon>
        <taxon>Tracheophyta</taxon>
        <taxon>Spermatophyta</taxon>
        <taxon>Magnoliopsida</taxon>
        <taxon>eudicotyledons</taxon>
        <taxon>Gunneridae</taxon>
        <taxon>Pentapetalae</taxon>
        <taxon>rosids</taxon>
        <taxon>fabids</taxon>
        <taxon>Malpighiales</taxon>
        <taxon>Salicaceae</taxon>
        <taxon>Saliceae</taxon>
        <taxon>Populus</taxon>
    </lineage>
</organism>
<feature type="compositionally biased region" description="Basic and acidic residues" evidence="1">
    <location>
        <begin position="1"/>
        <end position="17"/>
    </location>
</feature>
<reference evidence="2 3" key="1">
    <citation type="journal article" date="2006" name="Science">
        <title>The genome of black cottonwood, Populus trichocarpa (Torr. &amp; Gray).</title>
        <authorList>
            <person name="Tuskan G.A."/>
            <person name="Difazio S."/>
            <person name="Jansson S."/>
            <person name="Bohlmann J."/>
            <person name="Grigoriev I."/>
            <person name="Hellsten U."/>
            <person name="Putnam N."/>
            <person name="Ralph S."/>
            <person name="Rombauts S."/>
            <person name="Salamov A."/>
            <person name="Schein J."/>
            <person name="Sterck L."/>
            <person name="Aerts A."/>
            <person name="Bhalerao R.R."/>
            <person name="Bhalerao R.P."/>
            <person name="Blaudez D."/>
            <person name="Boerjan W."/>
            <person name="Brun A."/>
            <person name="Brunner A."/>
            <person name="Busov V."/>
            <person name="Campbell M."/>
            <person name="Carlson J."/>
            <person name="Chalot M."/>
            <person name="Chapman J."/>
            <person name="Chen G.L."/>
            <person name="Cooper D."/>
            <person name="Coutinho P.M."/>
            <person name="Couturier J."/>
            <person name="Covert S."/>
            <person name="Cronk Q."/>
            <person name="Cunningham R."/>
            <person name="Davis J."/>
            <person name="Degroeve S."/>
            <person name="Dejardin A."/>
            <person name="Depamphilis C."/>
            <person name="Detter J."/>
            <person name="Dirks B."/>
            <person name="Dubchak I."/>
            <person name="Duplessis S."/>
            <person name="Ehlting J."/>
            <person name="Ellis B."/>
            <person name="Gendler K."/>
            <person name="Goodstein D."/>
            <person name="Gribskov M."/>
            <person name="Grimwood J."/>
            <person name="Groover A."/>
            <person name="Gunter L."/>
            <person name="Hamberger B."/>
            <person name="Heinze B."/>
            <person name="Helariutta Y."/>
            <person name="Henrissat B."/>
            <person name="Holligan D."/>
            <person name="Holt R."/>
            <person name="Huang W."/>
            <person name="Islam-Faridi N."/>
            <person name="Jones S."/>
            <person name="Jones-Rhoades M."/>
            <person name="Jorgensen R."/>
            <person name="Joshi C."/>
            <person name="Kangasjarvi J."/>
            <person name="Karlsson J."/>
            <person name="Kelleher C."/>
            <person name="Kirkpatrick R."/>
            <person name="Kirst M."/>
            <person name="Kohler A."/>
            <person name="Kalluri U."/>
            <person name="Larimer F."/>
            <person name="Leebens-Mack J."/>
            <person name="Leple J.C."/>
            <person name="Locascio P."/>
            <person name="Lou Y."/>
            <person name="Lucas S."/>
            <person name="Martin F."/>
            <person name="Montanini B."/>
            <person name="Napoli C."/>
            <person name="Nelson D.R."/>
            <person name="Nelson C."/>
            <person name="Nieminen K."/>
            <person name="Nilsson O."/>
            <person name="Pereda V."/>
            <person name="Peter G."/>
            <person name="Philippe R."/>
            <person name="Pilate G."/>
            <person name="Poliakov A."/>
            <person name="Razumovskaya J."/>
            <person name="Richardson P."/>
            <person name="Rinaldi C."/>
            <person name="Ritland K."/>
            <person name="Rouze P."/>
            <person name="Ryaboy D."/>
            <person name="Schmutz J."/>
            <person name="Schrader J."/>
            <person name="Segerman B."/>
            <person name="Shin H."/>
            <person name="Siddiqui A."/>
            <person name="Sterky F."/>
            <person name="Terry A."/>
            <person name="Tsai C.J."/>
            <person name="Uberbacher E."/>
            <person name="Unneberg P."/>
            <person name="Vahala J."/>
            <person name="Wall K."/>
            <person name="Wessler S."/>
            <person name="Yang G."/>
            <person name="Yin T."/>
            <person name="Douglas C."/>
            <person name="Marra M."/>
            <person name="Sandberg G."/>
            <person name="Van de Peer Y."/>
            <person name="Rokhsar D."/>
        </authorList>
    </citation>
    <scope>NUCLEOTIDE SEQUENCE [LARGE SCALE GENOMIC DNA]</scope>
    <source>
        <strain evidence="3">cv. Nisqually</strain>
    </source>
</reference>
<evidence type="ECO:0000313" key="2">
    <source>
        <dbReference type="EMBL" id="PNT34464.1"/>
    </source>
</evidence>
<dbReference type="Proteomes" id="UP000006729">
    <property type="component" value="Chromosome 5"/>
</dbReference>
<dbReference type="InParanoid" id="A0A2K2AAB2"/>
<evidence type="ECO:0000256" key="1">
    <source>
        <dbReference type="SAM" id="MobiDB-lite"/>
    </source>
</evidence>
<evidence type="ECO:0000313" key="3">
    <source>
        <dbReference type="Proteomes" id="UP000006729"/>
    </source>
</evidence>
<feature type="region of interest" description="Disordered" evidence="1">
    <location>
        <begin position="1"/>
        <end position="34"/>
    </location>
</feature>
<proteinExistence type="predicted"/>
<sequence length="100" mass="11304">MRGEEKGDESESQKEKSSSNSRKRSYSETSMEAGANEVTSQAAYKVAGKFLILHRYRNALINPLDQLRRLEPLLKLRCVTEVTVNTVILHGDPSVFCYIL</sequence>
<dbReference type="EMBL" id="CM009294">
    <property type="protein sequence ID" value="PNT34464.1"/>
    <property type="molecule type" value="Genomic_DNA"/>
</dbReference>